<dbReference type="InterPro" id="IPR050699">
    <property type="entry name" value="RNA-DNA_Helicase"/>
</dbReference>
<dbReference type="Gene3D" id="1.20.58.1080">
    <property type="match status" value="1"/>
</dbReference>
<dbReference type="Pfam" id="PF12513">
    <property type="entry name" value="SUV3_C"/>
    <property type="match status" value="1"/>
</dbReference>
<keyword evidence="6" id="KW-0547">Nucleotide-binding</keyword>
<sequence length="743" mass="84187">MSVRLFRRIIPSLIKEATRGMRKKGGNNEPKQLNSLFTPAPIKVASNPDDVDVGEELATKIEKADLIRIFNQFQKRPEVIQLSQDNGLDTRLFQQTFISFRKFCIESKPLQADLHIVCSDLVQGHGHITDLFPYFLRHAKEIFPHLECMEELQKISDLRLPANWYPEARSIERKFVFHAGPTNSGKTHHAMEAFINAESGVYCGPLKMLAVEVFNKTNEKGTPCDLVTGEDRQYVNKDSVSKHIACTVEMASTTDIVDVAVIDEVQMVRDFQRGWAWTRALLGIPAKEIHLCGEKAAVHLIQDILNSLGEEVVVKEYKRLTGLKVLDQPLGSLSNLQPGDCVVCFSKADIYNVTFAIEQMGKECAVIYGALPPGTKSSQCMRFNNPDDPCKILVATDAIGMGLNLSIRRIIFYSLTKVSMNENGQREVELISVSQALQIAGRAGRYGTAFEGGLVTTFRGDDLPILKDLLQQKPSQIERVGLHPTADQIELFAYHLPHASLSNLLDIFVSLSQMDSSQYFMCNIDTFKYLADMIQHVALPLRARYVFCCAPINIRMPFVCTMFLKYARQYSRNEPMTRFWLCREIDWPITQPRNINELVHLEAVFDVMDLYLWFSYRFPDLFPEQDKVRIMQKELDLLIQQGVLSLTRLLRQSRIELEAAASPNDILSDDTDDYKAVKASYGEKSSIMSERDIVEPSKTGMPIGSLTGRLLAEGLITKEQLRTLQKEWQNQAPLSFTTGRRKK</sequence>
<comment type="similarity">
    <text evidence="4">Belongs to the helicase family.</text>
</comment>
<keyword evidence="16" id="KW-1185">Reference proteome</keyword>
<dbReference type="FunFam" id="3.40.50.300:FF:000446">
    <property type="entry name" value="ATP-dependent RNA helicase SUPV3L1, mitochondrial"/>
    <property type="match status" value="1"/>
</dbReference>
<evidence type="ECO:0000256" key="9">
    <source>
        <dbReference type="ARBA" id="ARBA00022840"/>
    </source>
</evidence>
<dbReference type="InterPro" id="IPR041082">
    <property type="entry name" value="Suv3_C_1"/>
</dbReference>
<keyword evidence="11" id="KW-0496">Mitochondrion</keyword>
<comment type="cofactor">
    <cofactor evidence="1">
        <name>Mn(2+)</name>
        <dbReference type="ChEBI" id="CHEBI:29035"/>
    </cofactor>
</comment>
<dbReference type="EC" id="3.6.4.13" evidence="5"/>
<dbReference type="CTD" id="40543"/>
<protein>
    <recommendedName>
        <fullName evidence="13">ATP-dependent RNA helicase SUV3 homolog, mitochondrial</fullName>
        <ecNumber evidence="5">3.6.4.13</ecNumber>
    </recommendedName>
</protein>
<dbReference type="FunFam" id="1.20.58.1080:FF:000001">
    <property type="entry name" value="ATP-dependent RNA helicase SUPV3L1, mitochondrial"/>
    <property type="match status" value="1"/>
</dbReference>
<dbReference type="CDD" id="cd18805">
    <property type="entry name" value="SF2_C_suv3"/>
    <property type="match status" value="1"/>
</dbReference>
<dbReference type="InterPro" id="IPR041453">
    <property type="entry name" value="Suv3_N"/>
</dbReference>
<evidence type="ECO:0000256" key="3">
    <source>
        <dbReference type="ARBA" id="ARBA00004173"/>
    </source>
</evidence>
<dbReference type="GO" id="GO:0000965">
    <property type="term" value="P:mitochondrial RNA 3'-end processing"/>
    <property type="evidence" value="ECO:0007669"/>
    <property type="project" value="TreeGrafter"/>
</dbReference>
<dbReference type="PANTHER" id="PTHR12131:SF1">
    <property type="entry name" value="ATP-DEPENDENT RNA HELICASE SUPV3L1, MITOCHONDRIAL-RELATED"/>
    <property type="match status" value="1"/>
</dbReference>
<dbReference type="OMA" id="QPANWYT"/>
<evidence type="ECO:0000256" key="12">
    <source>
        <dbReference type="ARBA" id="ARBA00047984"/>
    </source>
</evidence>
<evidence type="ECO:0000256" key="13">
    <source>
        <dbReference type="ARBA" id="ARBA00069703"/>
    </source>
</evidence>
<dbReference type="SUPFAM" id="SSF52540">
    <property type="entry name" value="P-loop containing nucleoside triphosphate hydrolases"/>
    <property type="match status" value="2"/>
</dbReference>
<dbReference type="EnsemblMetazoa" id="XM_022805649">
    <property type="protein sequence ID" value="XP_022661384"/>
    <property type="gene ID" value="LOC111250418"/>
</dbReference>
<dbReference type="KEGG" id="vde:111250418"/>
<dbReference type="InterPro" id="IPR044774">
    <property type="entry name" value="Suv3_DEXQc"/>
</dbReference>
<keyword evidence="8" id="KW-0347">Helicase</keyword>
<dbReference type="GeneID" id="111250418"/>
<dbReference type="InterPro" id="IPR055206">
    <property type="entry name" value="DEXQc_SUV3"/>
</dbReference>
<dbReference type="PROSITE" id="PS51194">
    <property type="entry name" value="HELICASE_CTER"/>
    <property type="match status" value="1"/>
</dbReference>
<dbReference type="FunCoup" id="A0A7M7K4I8">
    <property type="interactions" value="1705"/>
</dbReference>
<evidence type="ECO:0000256" key="7">
    <source>
        <dbReference type="ARBA" id="ARBA00022801"/>
    </source>
</evidence>
<evidence type="ECO:0000259" key="14">
    <source>
        <dbReference type="PROSITE" id="PS51194"/>
    </source>
</evidence>
<evidence type="ECO:0000256" key="1">
    <source>
        <dbReference type="ARBA" id="ARBA00001936"/>
    </source>
</evidence>
<dbReference type="GO" id="GO:0003724">
    <property type="term" value="F:RNA helicase activity"/>
    <property type="evidence" value="ECO:0007669"/>
    <property type="project" value="UniProtKB-EC"/>
</dbReference>
<evidence type="ECO:0000313" key="16">
    <source>
        <dbReference type="Proteomes" id="UP000594260"/>
    </source>
</evidence>
<keyword evidence="9" id="KW-0067">ATP-binding</keyword>
<evidence type="ECO:0000256" key="5">
    <source>
        <dbReference type="ARBA" id="ARBA00012552"/>
    </source>
</evidence>
<dbReference type="Gene3D" id="1.10.1740.140">
    <property type="match status" value="1"/>
</dbReference>
<keyword evidence="7" id="KW-0378">Hydrolase</keyword>
<dbReference type="GO" id="GO:0045025">
    <property type="term" value="C:mitochondrial degradosome"/>
    <property type="evidence" value="ECO:0007669"/>
    <property type="project" value="TreeGrafter"/>
</dbReference>
<dbReference type="OrthoDB" id="6692397at2759"/>
<dbReference type="InterPro" id="IPR022192">
    <property type="entry name" value="SUV3_C"/>
</dbReference>
<evidence type="ECO:0000256" key="8">
    <source>
        <dbReference type="ARBA" id="ARBA00022806"/>
    </source>
</evidence>
<evidence type="ECO:0000256" key="6">
    <source>
        <dbReference type="ARBA" id="ARBA00022741"/>
    </source>
</evidence>
<dbReference type="Pfam" id="PF22527">
    <property type="entry name" value="DEXQc_Suv3"/>
    <property type="match status" value="1"/>
</dbReference>
<comment type="catalytic activity">
    <reaction evidence="12">
        <text>ATP + H2O = ADP + phosphate + H(+)</text>
        <dbReference type="Rhea" id="RHEA:13065"/>
        <dbReference type="ChEBI" id="CHEBI:15377"/>
        <dbReference type="ChEBI" id="CHEBI:15378"/>
        <dbReference type="ChEBI" id="CHEBI:30616"/>
        <dbReference type="ChEBI" id="CHEBI:43474"/>
        <dbReference type="ChEBI" id="CHEBI:456216"/>
        <dbReference type="EC" id="3.6.4.13"/>
    </reaction>
</comment>
<organism evidence="15 16">
    <name type="scientific">Varroa destructor</name>
    <name type="common">Honeybee mite</name>
    <dbReference type="NCBI Taxonomy" id="109461"/>
    <lineage>
        <taxon>Eukaryota</taxon>
        <taxon>Metazoa</taxon>
        <taxon>Ecdysozoa</taxon>
        <taxon>Arthropoda</taxon>
        <taxon>Chelicerata</taxon>
        <taxon>Arachnida</taxon>
        <taxon>Acari</taxon>
        <taxon>Parasitiformes</taxon>
        <taxon>Mesostigmata</taxon>
        <taxon>Gamasina</taxon>
        <taxon>Dermanyssoidea</taxon>
        <taxon>Varroidae</taxon>
        <taxon>Varroa</taxon>
    </lineage>
</organism>
<dbReference type="Gene3D" id="1.20.272.40">
    <property type="match status" value="1"/>
</dbReference>
<dbReference type="GO" id="GO:0005524">
    <property type="term" value="F:ATP binding"/>
    <property type="evidence" value="ECO:0007669"/>
    <property type="project" value="UniProtKB-KW"/>
</dbReference>
<dbReference type="FunFam" id="3.40.50.300:FF:000269">
    <property type="entry name" value="ATP-dependent RNA helicase SUPV3L1, mitochondrial"/>
    <property type="match status" value="1"/>
</dbReference>
<comment type="subcellular location">
    <subcellularLocation>
        <location evidence="3">Mitochondrion</location>
    </subcellularLocation>
</comment>
<dbReference type="Pfam" id="PF00271">
    <property type="entry name" value="Helicase_C"/>
    <property type="match status" value="1"/>
</dbReference>
<dbReference type="Pfam" id="PF18114">
    <property type="entry name" value="Suv3_N"/>
    <property type="match status" value="1"/>
</dbReference>
<feature type="domain" description="Helicase C-terminal" evidence="14">
    <location>
        <begin position="325"/>
        <end position="493"/>
    </location>
</feature>
<evidence type="ECO:0000313" key="15">
    <source>
        <dbReference type="EnsemblMetazoa" id="XP_022661384"/>
    </source>
</evidence>
<dbReference type="InterPro" id="IPR001650">
    <property type="entry name" value="Helicase_C-like"/>
</dbReference>
<dbReference type="Pfam" id="PF18147">
    <property type="entry name" value="Suv3_C_1"/>
    <property type="match status" value="1"/>
</dbReference>
<dbReference type="PANTHER" id="PTHR12131">
    <property type="entry name" value="ATP-DEPENDENT RNA AND DNA HELICASE"/>
    <property type="match status" value="1"/>
</dbReference>
<evidence type="ECO:0000256" key="2">
    <source>
        <dbReference type="ARBA" id="ARBA00001946"/>
    </source>
</evidence>
<evidence type="ECO:0000256" key="4">
    <source>
        <dbReference type="ARBA" id="ARBA00008708"/>
    </source>
</evidence>
<evidence type="ECO:0000256" key="10">
    <source>
        <dbReference type="ARBA" id="ARBA00022946"/>
    </source>
</evidence>
<dbReference type="Gene3D" id="3.40.50.300">
    <property type="entry name" value="P-loop containing nucleotide triphosphate hydrolases"/>
    <property type="match status" value="2"/>
</dbReference>
<comment type="cofactor">
    <cofactor evidence="2">
        <name>Mg(2+)</name>
        <dbReference type="ChEBI" id="CHEBI:18420"/>
    </cofactor>
</comment>
<dbReference type="RefSeq" id="XP_022661384.1">
    <property type="nucleotide sequence ID" value="XM_022805649.1"/>
</dbReference>
<proteinExistence type="inferred from homology"/>
<dbReference type="SMART" id="SM00490">
    <property type="entry name" value="HELICc"/>
    <property type="match status" value="1"/>
</dbReference>
<reference evidence="15" key="1">
    <citation type="submission" date="2021-01" db="UniProtKB">
        <authorList>
            <consortium name="EnsemblMetazoa"/>
        </authorList>
    </citation>
    <scope>IDENTIFICATION</scope>
</reference>
<dbReference type="InterPro" id="IPR027417">
    <property type="entry name" value="P-loop_NTPase"/>
</dbReference>
<accession>A0A7M7K4I8</accession>
<dbReference type="GO" id="GO:0016787">
    <property type="term" value="F:hydrolase activity"/>
    <property type="evidence" value="ECO:0007669"/>
    <property type="project" value="UniProtKB-KW"/>
</dbReference>
<dbReference type="InParanoid" id="A0A7M7K4I8"/>
<dbReference type="AlphaFoldDB" id="A0A7M7K4I8"/>
<dbReference type="Proteomes" id="UP000594260">
    <property type="component" value="Unplaced"/>
</dbReference>
<name>A0A7M7K4I8_VARDE</name>
<keyword evidence="10" id="KW-0809">Transit peptide</keyword>
<evidence type="ECO:0000256" key="11">
    <source>
        <dbReference type="ARBA" id="ARBA00023128"/>
    </source>
</evidence>
<dbReference type="CDD" id="cd17913">
    <property type="entry name" value="DEXQc_Suv3"/>
    <property type="match status" value="1"/>
</dbReference>